<dbReference type="InterPro" id="IPR030048">
    <property type="entry name" value="SurE"/>
</dbReference>
<feature type="binding site" evidence="7">
    <location>
        <position position="48"/>
    </location>
    <ligand>
        <name>a divalent metal cation</name>
        <dbReference type="ChEBI" id="CHEBI:60240"/>
    </ligand>
</feature>
<dbReference type="NCBIfam" id="NF001490">
    <property type="entry name" value="PRK00346.1-4"/>
    <property type="match status" value="1"/>
</dbReference>
<feature type="binding site" evidence="7">
    <location>
        <position position="104"/>
    </location>
    <ligand>
        <name>a divalent metal cation</name>
        <dbReference type="ChEBI" id="CHEBI:60240"/>
    </ligand>
</feature>
<dbReference type="NCBIfam" id="NF001492">
    <property type="entry name" value="PRK00346.2-2"/>
    <property type="match status" value="1"/>
</dbReference>
<evidence type="ECO:0000256" key="2">
    <source>
        <dbReference type="ARBA" id="ARBA00011062"/>
    </source>
</evidence>
<keyword evidence="10" id="KW-1185">Reference proteome</keyword>
<reference evidence="9 10" key="1">
    <citation type="journal article" date="2015" name="Int. J. Syst. Evol. Microbiol.">
        <title>Carboxylicivirga linearis sp. nov., isolated from a sea cucumber culture pond.</title>
        <authorList>
            <person name="Wang F.Q."/>
            <person name="Zhou Y.X."/>
            <person name="Lin X.Z."/>
            <person name="Chen G.J."/>
            <person name="Du Z.J."/>
        </authorList>
    </citation>
    <scope>NUCLEOTIDE SEQUENCE [LARGE SCALE GENOMIC DNA]</scope>
    <source>
        <strain evidence="9 10">FB218</strain>
    </source>
</reference>
<evidence type="ECO:0000259" key="8">
    <source>
        <dbReference type="Pfam" id="PF01975"/>
    </source>
</evidence>
<evidence type="ECO:0000313" key="10">
    <source>
        <dbReference type="Proteomes" id="UP000708576"/>
    </source>
</evidence>
<comment type="similarity">
    <text evidence="2 7">Belongs to the SurE nucleotidase family.</text>
</comment>
<dbReference type="SUPFAM" id="SSF64167">
    <property type="entry name" value="SurE-like"/>
    <property type="match status" value="1"/>
</dbReference>
<feature type="binding site" evidence="7">
    <location>
        <position position="18"/>
    </location>
    <ligand>
        <name>a divalent metal cation</name>
        <dbReference type="ChEBI" id="CHEBI:60240"/>
    </ligand>
</feature>
<evidence type="ECO:0000256" key="4">
    <source>
        <dbReference type="ARBA" id="ARBA00022723"/>
    </source>
</evidence>
<dbReference type="PANTHER" id="PTHR30457">
    <property type="entry name" value="5'-NUCLEOTIDASE SURE"/>
    <property type="match status" value="1"/>
</dbReference>
<organism evidence="9 10">
    <name type="scientific">Carboxylicivirga linearis</name>
    <dbReference type="NCBI Taxonomy" id="1628157"/>
    <lineage>
        <taxon>Bacteria</taxon>
        <taxon>Pseudomonadati</taxon>
        <taxon>Bacteroidota</taxon>
        <taxon>Bacteroidia</taxon>
        <taxon>Marinilabiliales</taxon>
        <taxon>Marinilabiliaceae</taxon>
        <taxon>Carboxylicivirga</taxon>
    </lineage>
</organism>
<comment type="cofactor">
    <cofactor evidence="7">
        <name>a divalent metal cation</name>
        <dbReference type="ChEBI" id="CHEBI:60240"/>
    </cofactor>
    <text evidence="7">Binds 1 divalent metal cation per subunit.</text>
</comment>
<dbReference type="PANTHER" id="PTHR30457:SF12">
    <property type="entry name" value="5'_3'-NUCLEOTIDASE SURE"/>
    <property type="match status" value="1"/>
</dbReference>
<keyword evidence="5 7" id="KW-0547">Nucleotide-binding</keyword>
<dbReference type="HAMAP" id="MF_00060">
    <property type="entry name" value="SurE"/>
    <property type="match status" value="1"/>
</dbReference>
<evidence type="ECO:0000256" key="7">
    <source>
        <dbReference type="HAMAP-Rule" id="MF_00060"/>
    </source>
</evidence>
<dbReference type="InterPro" id="IPR036523">
    <property type="entry name" value="SurE-like_sf"/>
</dbReference>
<evidence type="ECO:0000256" key="3">
    <source>
        <dbReference type="ARBA" id="ARBA00022490"/>
    </source>
</evidence>
<dbReference type="EMBL" id="JAGUCO010000005">
    <property type="protein sequence ID" value="MBS2098612.1"/>
    <property type="molecule type" value="Genomic_DNA"/>
</dbReference>
<dbReference type="EC" id="3.1.3.5" evidence="7"/>
<protein>
    <recommendedName>
        <fullName evidence="7">5'-nucleotidase SurE</fullName>
        <ecNumber evidence="7">3.1.3.5</ecNumber>
    </recommendedName>
    <alternativeName>
        <fullName evidence="7">Nucleoside 5'-monophosphate phosphohydrolase</fullName>
    </alternativeName>
</protein>
<dbReference type="Proteomes" id="UP000708576">
    <property type="component" value="Unassembled WGS sequence"/>
</dbReference>
<comment type="catalytic activity">
    <reaction evidence="1 7">
        <text>a ribonucleoside 5'-phosphate + H2O = a ribonucleoside + phosphate</text>
        <dbReference type="Rhea" id="RHEA:12484"/>
        <dbReference type="ChEBI" id="CHEBI:15377"/>
        <dbReference type="ChEBI" id="CHEBI:18254"/>
        <dbReference type="ChEBI" id="CHEBI:43474"/>
        <dbReference type="ChEBI" id="CHEBI:58043"/>
        <dbReference type="EC" id="3.1.3.5"/>
    </reaction>
</comment>
<feature type="binding site" evidence="7">
    <location>
        <position position="17"/>
    </location>
    <ligand>
        <name>a divalent metal cation</name>
        <dbReference type="ChEBI" id="CHEBI:60240"/>
    </ligand>
</feature>
<comment type="subcellular location">
    <subcellularLocation>
        <location evidence="7">Cytoplasm</location>
    </subcellularLocation>
</comment>
<dbReference type="InterPro" id="IPR002828">
    <property type="entry name" value="SurE-like_Pase/nucleotidase"/>
</dbReference>
<evidence type="ECO:0000313" key="9">
    <source>
        <dbReference type="EMBL" id="MBS2098612.1"/>
    </source>
</evidence>
<dbReference type="GO" id="GO:0008254">
    <property type="term" value="F:3'-nucleotidase activity"/>
    <property type="evidence" value="ECO:0007669"/>
    <property type="project" value="UniProtKB-EC"/>
</dbReference>
<proteinExistence type="inferred from homology"/>
<keyword evidence="3 7" id="KW-0963">Cytoplasm</keyword>
<evidence type="ECO:0000256" key="5">
    <source>
        <dbReference type="ARBA" id="ARBA00022741"/>
    </source>
</evidence>
<dbReference type="Gene3D" id="3.40.1210.10">
    <property type="entry name" value="Survival protein SurE-like phosphatase/nucleotidase"/>
    <property type="match status" value="1"/>
</dbReference>
<comment type="function">
    <text evidence="7">Nucleotidase that shows phosphatase activity on nucleoside 5'-monophosphates.</text>
</comment>
<dbReference type="NCBIfam" id="TIGR00087">
    <property type="entry name" value="surE"/>
    <property type="match status" value="1"/>
</dbReference>
<name>A0ABS5JUN7_9BACT</name>
<dbReference type="Pfam" id="PF01975">
    <property type="entry name" value="SurE"/>
    <property type="match status" value="1"/>
</dbReference>
<keyword evidence="6 7" id="KW-0378">Hydrolase</keyword>
<keyword evidence="4 7" id="KW-0479">Metal-binding</keyword>
<accession>A0ABS5JUN7</accession>
<comment type="caution">
    <text evidence="9">The sequence shown here is derived from an EMBL/GenBank/DDBJ whole genome shotgun (WGS) entry which is preliminary data.</text>
</comment>
<sequence>MMQKASDGKPLILVTNDDGIKAGGLVALVNMLTELGDVVVVAPNQSYSGMSHAITVNHPLYAKKVREKKHLTVYKVNGTPVDCVKLAINQLLEKKPDLVVSGINHGSNSSISLHYSGTLGAAREGALSQVPSIGLSLLDYSYEADFSEAVVYARKVVEKVLQNGLPAGSYLNVNVPEVSPLKGLKVVRQANGKWVEDFIERTDPRGRTYYWLTGRFENLEPDATDTDEYALSQGYVSLVPCHLDSTDHELIPQLKEYEL</sequence>
<feature type="domain" description="Survival protein SurE-like phosphatase/nucleotidase" evidence="8">
    <location>
        <begin position="12"/>
        <end position="195"/>
    </location>
</feature>
<gene>
    <name evidence="7 9" type="primary">surE</name>
    <name evidence="9" type="ORF">KEM10_10005</name>
</gene>
<evidence type="ECO:0000256" key="6">
    <source>
        <dbReference type="ARBA" id="ARBA00022801"/>
    </source>
</evidence>
<evidence type="ECO:0000256" key="1">
    <source>
        <dbReference type="ARBA" id="ARBA00000815"/>
    </source>
</evidence>